<evidence type="ECO:0000313" key="2">
    <source>
        <dbReference type="EMBL" id="KMM34430.1"/>
    </source>
</evidence>
<organism evidence="2 3">
    <name type="scientific">Parabacteroides goldsteinii</name>
    <dbReference type="NCBI Taxonomy" id="328812"/>
    <lineage>
        <taxon>Bacteria</taxon>
        <taxon>Pseudomonadati</taxon>
        <taxon>Bacteroidota</taxon>
        <taxon>Bacteroidia</taxon>
        <taxon>Bacteroidales</taxon>
        <taxon>Tannerellaceae</taxon>
        <taxon>Parabacteroides</taxon>
    </lineage>
</organism>
<feature type="signal peptide" evidence="1">
    <location>
        <begin position="1"/>
        <end position="27"/>
    </location>
</feature>
<dbReference type="EMBL" id="LFJV01000017">
    <property type="protein sequence ID" value="KMM34430.1"/>
    <property type="molecule type" value="Genomic_DNA"/>
</dbReference>
<dbReference type="PATRIC" id="fig|328812.4.peg.1548"/>
<dbReference type="Proteomes" id="UP000036166">
    <property type="component" value="Unassembled WGS sequence"/>
</dbReference>
<dbReference type="PROSITE" id="PS51257">
    <property type="entry name" value="PROKAR_LIPOPROTEIN"/>
    <property type="match status" value="1"/>
</dbReference>
<reference evidence="2 3" key="1">
    <citation type="submission" date="2015-06" db="EMBL/GenBank/DDBJ databases">
        <title>Draft Genome Sequence of Parabacteroides goldsteinii with Putative Novel Metallo-Beta-Lactamases Isolated from a Blood Culture from a Human Patient.</title>
        <authorList>
            <person name="Krogh T.J."/>
            <person name="Agergaard C.N."/>
            <person name="Moller-Jensen J."/>
            <person name="Justesen U.S."/>
        </authorList>
    </citation>
    <scope>NUCLEOTIDE SEQUENCE [LARGE SCALE GENOMIC DNA]</scope>
    <source>
        <strain evidence="2 3">910340</strain>
    </source>
</reference>
<keyword evidence="1" id="KW-0732">Signal</keyword>
<dbReference type="Pfam" id="PF24996">
    <property type="entry name" value="NANM"/>
    <property type="match status" value="2"/>
</dbReference>
<protein>
    <submittedName>
        <fullName evidence="2">Mutarotase</fullName>
    </submittedName>
</protein>
<evidence type="ECO:0000313" key="3">
    <source>
        <dbReference type="Proteomes" id="UP000036166"/>
    </source>
</evidence>
<dbReference type="InterPro" id="IPR015915">
    <property type="entry name" value="Kelch-typ_b-propeller"/>
</dbReference>
<sequence>MYNKSILTGCLLLLAVMLAGCSQPPTSKPNHMITCTWNKLPDLPGMADTASLGVSAPFVGISNGMLLVAGGCNFPDKPVTEGGAKRYYSDIFALDLSDKNAQWQKAGNLPLPVAYGASVTTPEGIVCIGGNNSTDFLADVYLLSRSRSDEKAHICKLDTLPVSMDNLSAAYIDHTIYVAGGNENGKPGHSFYSMKLNKNLDGNWEKLPDFPGQTRLQPVLAAQQSADGVRIYLSSGFQPVSKDAYGKDVDAIVSSDMLSYHPATKSWTTETKLPSVKGQVWRTFTGGCAIAYGDSSILLMGGVNYGRFLTALNRSIYMERAEERLEFEGLERLIKEGKEYMHYPVEWYKFNTFLLQYNTFTKEWTELGDYEQLARAGAGAVLKGDSLIIVNGELKPGIRTPQVNCAEITK</sequence>
<dbReference type="AlphaFoldDB" id="A0A0J6CMI4"/>
<gene>
    <name evidence="2" type="ORF">ACM15_06595</name>
</gene>
<proteinExistence type="predicted"/>
<dbReference type="NCBIfam" id="TIGR03548">
    <property type="entry name" value="mutarot_permut"/>
    <property type="match status" value="1"/>
</dbReference>
<dbReference type="Gene3D" id="2.120.10.80">
    <property type="entry name" value="Kelch-type beta propeller"/>
    <property type="match status" value="2"/>
</dbReference>
<dbReference type="SUPFAM" id="SSF117281">
    <property type="entry name" value="Kelch motif"/>
    <property type="match status" value="1"/>
</dbReference>
<comment type="caution">
    <text evidence="2">The sequence shown here is derived from an EMBL/GenBank/DDBJ whole genome shotgun (WGS) entry which is preliminary data.</text>
</comment>
<evidence type="ECO:0000256" key="1">
    <source>
        <dbReference type="SAM" id="SignalP"/>
    </source>
</evidence>
<feature type="chain" id="PRO_5005269207" evidence="1">
    <location>
        <begin position="28"/>
        <end position="410"/>
    </location>
</feature>
<dbReference type="InterPro" id="IPR019937">
    <property type="entry name" value="Cycl-permuted_mutarotase"/>
</dbReference>
<accession>A0A0J6CMI4</accession>
<name>A0A0J6CMI4_9BACT</name>
<dbReference type="RefSeq" id="WP_048314850.1">
    <property type="nucleotide sequence ID" value="NZ_LFJV01000017.1"/>
</dbReference>
<dbReference type="InterPro" id="IPR056734">
    <property type="entry name" value="NANM"/>
</dbReference>